<dbReference type="Gene3D" id="3.40.109.10">
    <property type="entry name" value="NADH Oxidase"/>
    <property type="match status" value="1"/>
</dbReference>
<evidence type="ECO:0000313" key="4">
    <source>
        <dbReference type="EMBL" id="AMD89632.1"/>
    </source>
</evidence>
<feature type="domain" description="Nitroreductase" evidence="3">
    <location>
        <begin position="65"/>
        <end position="148"/>
    </location>
</feature>
<keyword evidence="5" id="KW-1185">Reference proteome</keyword>
<dbReference type="Pfam" id="PF00881">
    <property type="entry name" value="Nitroreductase"/>
    <property type="match status" value="2"/>
</dbReference>
<dbReference type="RefSeq" id="WP_062251980.1">
    <property type="nucleotide sequence ID" value="NZ_CP014229.1"/>
</dbReference>
<dbReference type="PANTHER" id="PTHR43673">
    <property type="entry name" value="NAD(P)H NITROREDUCTASE YDGI-RELATED"/>
    <property type="match status" value="1"/>
</dbReference>
<dbReference type="Proteomes" id="UP000069241">
    <property type="component" value="Chromosome"/>
</dbReference>
<sequence>MDIFEALFTRRSIRKYTQEDVSDEDLNILLKAAMLAPSASNRQPWHFVVVRDPDVRAALAGRHPYAKMAADAPVVIVVCADLNEEKTPGFWVQDCSAATQNLMLAARARNLGSVWCGLHPVEDRILPVREILNLPDNVMPLSLVALGHPAQPFSEADRFRADRIHNDRW</sequence>
<dbReference type="CDD" id="cd02150">
    <property type="entry name" value="nitroreductase"/>
    <property type="match status" value="1"/>
</dbReference>
<name>A0A0X8JIV7_9BACT</name>
<evidence type="ECO:0000256" key="1">
    <source>
        <dbReference type="ARBA" id="ARBA00007118"/>
    </source>
</evidence>
<evidence type="ECO:0000256" key="2">
    <source>
        <dbReference type="ARBA" id="ARBA00023002"/>
    </source>
</evidence>
<evidence type="ECO:0000259" key="3">
    <source>
        <dbReference type="Pfam" id="PF00881"/>
    </source>
</evidence>
<organism evidence="4 5">
    <name type="scientific">Desulfovibrio fairfieldensis</name>
    <dbReference type="NCBI Taxonomy" id="44742"/>
    <lineage>
        <taxon>Bacteria</taxon>
        <taxon>Pseudomonadati</taxon>
        <taxon>Thermodesulfobacteriota</taxon>
        <taxon>Desulfovibrionia</taxon>
        <taxon>Desulfovibrionales</taxon>
        <taxon>Desulfovibrionaceae</taxon>
        <taxon>Desulfovibrio</taxon>
    </lineage>
</organism>
<proteinExistence type="inferred from homology"/>
<dbReference type="KEGG" id="dfi:AXF13_05615"/>
<dbReference type="PANTHER" id="PTHR43673:SF10">
    <property type="entry name" value="NADH DEHYDROGENASE_NAD(P)H NITROREDUCTASE XCC3605-RELATED"/>
    <property type="match status" value="1"/>
</dbReference>
<evidence type="ECO:0000313" key="5">
    <source>
        <dbReference type="Proteomes" id="UP000069241"/>
    </source>
</evidence>
<protein>
    <submittedName>
        <fullName evidence="4">NADH dehydrogenase</fullName>
    </submittedName>
</protein>
<dbReference type="SUPFAM" id="SSF55469">
    <property type="entry name" value="FMN-dependent nitroreductase-like"/>
    <property type="match status" value="1"/>
</dbReference>
<dbReference type="GO" id="GO:0016491">
    <property type="term" value="F:oxidoreductase activity"/>
    <property type="evidence" value="ECO:0007669"/>
    <property type="project" value="UniProtKB-KW"/>
</dbReference>
<reference evidence="5" key="1">
    <citation type="submission" date="2016-02" db="EMBL/GenBank/DDBJ databases">
        <authorList>
            <person name="Holder M.E."/>
            <person name="Ajami N.J."/>
            <person name="Petrosino J.F."/>
        </authorList>
    </citation>
    <scope>NUCLEOTIDE SEQUENCE [LARGE SCALE GENOMIC DNA]</scope>
    <source>
        <strain evidence="5">CCUG 45958</strain>
    </source>
</reference>
<feature type="domain" description="Nitroreductase" evidence="3">
    <location>
        <begin position="9"/>
        <end position="60"/>
    </location>
</feature>
<dbReference type="STRING" id="44742.AXF13_05615"/>
<comment type="similarity">
    <text evidence="1">Belongs to the nitroreductase family.</text>
</comment>
<dbReference type="InterPro" id="IPR000415">
    <property type="entry name" value="Nitroreductase-like"/>
</dbReference>
<gene>
    <name evidence="4" type="ORF">AXF13_05615</name>
</gene>
<dbReference type="InterPro" id="IPR029479">
    <property type="entry name" value="Nitroreductase"/>
</dbReference>
<dbReference type="AlphaFoldDB" id="A0A0X8JIV7"/>
<dbReference type="EMBL" id="CP014229">
    <property type="protein sequence ID" value="AMD89632.1"/>
    <property type="molecule type" value="Genomic_DNA"/>
</dbReference>
<keyword evidence="2" id="KW-0560">Oxidoreductase</keyword>
<accession>A0A0X8JIV7</accession>